<dbReference type="KEGG" id="bdw:94336536"/>
<keyword evidence="4" id="KW-0863">Zinc-finger</keyword>
<dbReference type="EMBL" id="JALLKP010000002">
    <property type="protein sequence ID" value="KAK2196988.1"/>
    <property type="molecule type" value="Genomic_DNA"/>
</dbReference>
<evidence type="ECO:0000313" key="12">
    <source>
        <dbReference type="Proteomes" id="UP001214638"/>
    </source>
</evidence>
<comment type="similarity">
    <text evidence="1 9">Belongs to the eukaryotic ribosomal protein eL37 family.</text>
</comment>
<feature type="region of interest" description="Disordered" evidence="10">
    <location>
        <begin position="75"/>
        <end position="109"/>
    </location>
</feature>
<dbReference type="InterPro" id="IPR011331">
    <property type="entry name" value="Ribosomal_eL37/eL43"/>
</dbReference>
<dbReference type="GO" id="GO:0022625">
    <property type="term" value="C:cytosolic large ribosomal subunit"/>
    <property type="evidence" value="ECO:0007669"/>
    <property type="project" value="TreeGrafter"/>
</dbReference>
<dbReference type="RefSeq" id="XP_067803830.1">
    <property type="nucleotide sequence ID" value="XM_067947266.1"/>
</dbReference>
<comment type="function">
    <text evidence="9">Component of the large ribosomal subunit. The ribosome is a large ribonucleoprotein complex responsible for the synthesis of proteins in the cell.</text>
</comment>
<keyword evidence="5 9" id="KW-0862">Zinc</keyword>
<evidence type="ECO:0000256" key="10">
    <source>
        <dbReference type="SAM" id="MobiDB-lite"/>
    </source>
</evidence>
<keyword evidence="7 9" id="KW-0689">Ribosomal protein</keyword>
<gene>
    <name evidence="11" type="ORF">BdWA1_002238</name>
</gene>
<dbReference type="PROSITE" id="PS01077">
    <property type="entry name" value="RIBOSOMAL_L37E"/>
    <property type="match status" value="1"/>
</dbReference>
<comment type="caution">
    <text evidence="11">The sequence shown here is derived from an EMBL/GenBank/DDBJ whole genome shotgun (WGS) entry which is preliminary data.</text>
</comment>
<evidence type="ECO:0000313" key="11">
    <source>
        <dbReference type="EMBL" id="KAK2196988.1"/>
    </source>
</evidence>
<evidence type="ECO:0000256" key="5">
    <source>
        <dbReference type="ARBA" id="ARBA00022833"/>
    </source>
</evidence>
<proteinExistence type="inferred from homology"/>
<dbReference type="Gene3D" id="2.20.25.30">
    <property type="match status" value="1"/>
</dbReference>
<name>A0AAD9UPE4_9APIC</name>
<evidence type="ECO:0000256" key="7">
    <source>
        <dbReference type="ARBA" id="ARBA00022980"/>
    </source>
</evidence>
<evidence type="ECO:0000256" key="9">
    <source>
        <dbReference type="RuleBase" id="RU000576"/>
    </source>
</evidence>
<evidence type="ECO:0000256" key="2">
    <source>
        <dbReference type="ARBA" id="ARBA00022723"/>
    </source>
</evidence>
<dbReference type="Pfam" id="PF01907">
    <property type="entry name" value="Ribosomal_L37e"/>
    <property type="match status" value="1"/>
</dbReference>
<dbReference type="Proteomes" id="UP001214638">
    <property type="component" value="Unassembled WGS sequence"/>
</dbReference>
<evidence type="ECO:0000256" key="4">
    <source>
        <dbReference type="ARBA" id="ARBA00022771"/>
    </source>
</evidence>
<dbReference type="FunFam" id="2.20.25.30:FF:000001">
    <property type="entry name" value="Ribosomal protein L37"/>
    <property type="match status" value="1"/>
</dbReference>
<accession>A0AAD9UPE4</accession>
<dbReference type="SUPFAM" id="SSF57829">
    <property type="entry name" value="Zn-binding ribosomal proteins"/>
    <property type="match status" value="1"/>
</dbReference>
<evidence type="ECO:0000256" key="6">
    <source>
        <dbReference type="ARBA" id="ARBA00022884"/>
    </source>
</evidence>
<dbReference type="GO" id="GO:0006412">
    <property type="term" value="P:translation"/>
    <property type="evidence" value="ECO:0007669"/>
    <property type="project" value="InterPro"/>
</dbReference>
<dbReference type="PANTHER" id="PTHR10768:SF0">
    <property type="entry name" value="RIBOSOMAL PROTEIN L37"/>
    <property type="match status" value="1"/>
</dbReference>
<organism evidence="11 12">
    <name type="scientific">Babesia duncani</name>
    <dbReference type="NCBI Taxonomy" id="323732"/>
    <lineage>
        <taxon>Eukaryota</taxon>
        <taxon>Sar</taxon>
        <taxon>Alveolata</taxon>
        <taxon>Apicomplexa</taxon>
        <taxon>Aconoidasida</taxon>
        <taxon>Piroplasmida</taxon>
        <taxon>Babesiidae</taxon>
        <taxon>Babesia</taxon>
    </lineage>
</organism>
<dbReference type="InterPro" id="IPR001569">
    <property type="entry name" value="Ribosomal_eL37"/>
</dbReference>
<keyword evidence="2 9" id="KW-0479">Metal-binding</keyword>
<keyword evidence="3 9" id="KW-0699">rRNA-binding</keyword>
<dbReference type="AlphaFoldDB" id="A0AAD9UPE4"/>
<reference evidence="11" key="1">
    <citation type="journal article" date="2023" name="Nat. Microbiol.">
        <title>Babesia duncani multi-omics identifies virulence factors and drug targets.</title>
        <authorList>
            <person name="Singh P."/>
            <person name="Lonardi S."/>
            <person name="Liang Q."/>
            <person name="Vydyam P."/>
            <person name="Khabirova E."/>
            <person name="Fang T."/>
            <person name="Gihaz S."/>
            <person name="Thekkiniath J."/>
            <person name="Munshi M."/>
            <person name="Abel S."/>
            <person name="Ciampossin L."/>
            <person name="Batugedara G."/>
            <person name="Gupta M."/>
            <person name="Lu X.M."/>
            <person name="Lenz T."/>
            <person name="Chakravarty S."/>
            <person name="Cornillot E."/>
            <person name="Hu Y."/>
            <person name="Ma W."/>
            <person name="Gonzalez L.M."/>
            <person name="Sanchez S."/>
            <person name="Estrada K."/>
            <person name="Sanchez-Flores A."/>
            <person name="Montero E."/>
            <person name="Harb O.S."/>
            <person name="Le Roch K.G."/>
            <person name="Mamoun C.B."/>
        </authorList>
    </citation>
    <scope>NUCLEOTIDE SEQUENCE</scope>
    <source>
        <strain evidence="11">WA1</strain>
    </source>
</reference>
<evidence type="ECO:0000256" key="1">
    <source>
        <dbReference type="ARBA" id="ARBA00009805"/>
    </source>
</evidence>
<dbReference type="InterPro" id="IPR018267">
    <property type="entry name" value="Ribosomal_eL37_CS"/>
</dbReference>
<dbReference type="GO" id="GO:0019843">
    <property type="term" value="F:rRNA binding"/>
    <property type="evidence" value="ECO:0007669"/>
    <property type="project" value="UniProtKB-KW"/>
</dbReference>
<sequence length="109" mass="12239">MGKCGKGTGSFGLRNVKTHGLCKRCGNRAFHIQKQRCGSCAFPDKKMRRYNWSAKAIRRKKTGTGRCRYLKHLPRRARNNFREGTRPPARKKGAAGNARPQTSTTTSTT</sequence>
<evidence type="ECO:0000256" key="3">
    <source>
        <dbReference type="ARBA" id="ARBA00022730"/>
    </source>
</evidence>
<dbReference type="GeneID" id="94336536"/>
<dbReference type="GO" id="GO:0003735">
    <property type="term" value="F:structural constituent of ribosome"/>
    <property type="evidence" value="ECO:0007669"/>
    <property type="project" value="InterPro"/>
</dbReference>
<dbReference type="GO" id="GO:0008270">
    <property type="term" value="F:zinc ion binding"/>
    <property type="evidence" value="ECO:0007669"/>
    <property type="project" value="UniProtKB-KW"/>
</dbReference>
<keyword evidence="6 9" id="KW-0694">RNA-binding</keyword>
<keyword evidence="12" id="KW-1185">Reference proteome</keyword>
<dbReference type="InterPro" id="IPR011332">
    <property type="entry name" value="Ribosomal_zn-bd"/>
</dbReference>
<protein>
    <recommendedName>
        <fullName evidence="9">Ribosomal protein L37</fullName>
    </recommendedName>
</protein>
<keyword evidence="8 9" id="KW-0687">Ribonucleoprotein</keyword>
<dbReference type="PANTHER" id="PTHR10768">
    <property type="entry name" value="60S RIBOSOMAL PROTEIN L37"/>
    <property type="match status" value="1"/>
</dbReference>
<evidence type="ECO:0000256" key="8">
    <source>
        <dbReference type="ARBA" id="ARBA00023274"/>
    </source>
</evidence>